<feature type="compositionally biased region" description="Polar residues" evidence="1">
    <location>
        <begin position="316"/>
        <end position="326"/>
    </location>
</feature>
<evidence type="ECO:0000313" key="3">
    <source>
        <dbReference type="Proteomes" id="UP001249851"/>
    </source>
</evidence>
<feature type="compositionally biased region" description="Polar residues" evidence="1">
    <location>
        <begin position="280"/>
        <end position="295"/>
    </location>
</feature>
<evidence type="ECO:0000256" key="1">
    <source>
        <dbReference type="SAM" id="MobiDB-lite"/>
    </source>
</evidence>
<accession>A0AAD9QSW6</accession>
<comment type="caution">
    <text evidence="2">The sequence shown here is derived from an EMBL/GenBank/DDBJ whole genome shotgun (WGS) entry which is preliminary data.</text>
</comment>
<proteinExistence type="predicted"/>
<dbReference type="EMBL" id="JARQWQ010000016">
    <property type="protein sequence ID" value="KAK2566496.1"/>
    <property type="molecule type" value="Genomic_DNA"/>
</dbReference>
<dbReference type="AlphaFoldDB" id="A0AAD9QSW6"/>
<evidence type="ECO:0000313" key="2">
    <source>
        <dbReference type="EMBL" id="KAK2566496.1"/>
    </source>
</evidence>
<dbReference type="Proteomes" id="UP001249851">
    <property type="component" value="Unassembled WGS sequence"/>
</dbReference>
<reference evidence="2" key="1">
    <citation type="journal article" date="2023" name="G3 (Bethesda)">
        <title>Whole genome assembly and annotation of the endangered Caribbean coral Acropora cervicornis.</title>
        <authorList>
            <person name="Selwyn J.D."/>
            <person name="Vollmer S.V."/>
        </authorList>
    </citation>
    <scope>NUCLEOTIDE SEQUENCE</scope>
    <source>
        <strain evidence="2">K2</strain>
    </source>
</reference>
<reference evidence="2" key="2">
    <citation type="journal article" date="2023" name="Science">
        <title>Genomic signatures of disease resistance in endangered staghorn corals.</title>
        <authorList>
            <person name="Vollmer S.V."/>
            <person name="Selwyn J.D."/>
            <person name="Despard B.A."/>
            <person name="Roesel C.L."/>
        </authorList>
    </citation>
    <scope>NUCLEOTIDE SEQUENCE</scope>
    <source>
        <strain evidence="2">K2</strain>
    </source>
</reference>
<name>A0AAD9QSW6_ACRCE</name>
<protein>
    <recommendedName>
        <fullName evidence="4">GIY-YIG domain-containing protein</fullName>
    </recommendedName>
</protein>
<organism evidence="2 3">
    <name type="scientific">Acropora cervicornis</name>
    <name type="common">Staghorn coral</name>
    <dbReference type="NCBI Taxonomy" id="6130"/>
    <lineage>
        <taxon>Eukaryota</taxon>
        <taxon>Metazoa</taxon>
        <taxon>Cnidaria</taxon>
        <taxon>Anthozoa</taxon>
        <taxon>Hexacorallia</taxon>
        <taxon>Scleractinia</taxon>
        <taxon>Astrocoeniina</taxon>
        <taxon>Acroporidae</taxon>
        <taxon>Acropora</taxon>
    </lineage>
</organism>
<keyword evidence="3" id="KW-1185">Reference proteome</keyword>
<gene>
    <name evidence="2" type="ORF">P5673_009106</name>
</gene>
<evidence type="ECO:0008006" key="4">
    <source>
        <dbReference type="Google" id="ProtNLM"/>
    </source>
</evidence>
<dbReference type="PANTHER" id="PTHR34239:SF2">
    <property type="entry name" value="TRANSPOSABLE ELEMENT P TRANSPOSASE_THAP9 CONSERVED DOMAIN-CONTAINING PROTEIN"/>
    <property type="match status" value="1"/>
</dbReference>
<dbReference type="PANTHER" id="PTHR34239">
    <property type="entry name" value="APPLE DOMAIN-CONTAINING PROTEIN"/>
    <property type="match status" value="1"/>
</dbReference>
<feature type="region of interest" description="Disordered" evidence="1">
    <location>
        <begin position="280"/>
        <end position="334"/>
    </location>
</feature>
<sequence>MLHRAYALSSTTQAFDEECAKLRSSFSRLDYPWSLIDFVISNFVSRKPSVGTTERNVDDSNIIRINLSFKDQVSAHSVRRQLRDLSNKIDLPLQPVFVSKKLEQDLKPREAKPSIVNQRCVVYHFICDLCDADYVGYTARHLFQRVTEHKNSAIGNHFHEAHGRRDLLNESHFRILRKCQDIKSYRLTFQVNSIHELYSFPFKFWFTSGYPSTKEAKNCFDMSAGKSVLDENDDENKLLSEIEEENTTSADKGDPWNIIHDMQKSITAMAESIHEIYKQNAESKAPSTAQQSVPSQKRKTTADVSQAASKKKKADCNSTGNANTDNGNEKSDDDEELLKEIEHEYDCTDKTGPDVNKNLANIINKRYTGKLTENKLKEKLELYARPGNCEKLKAPEVNHEIWGKLKTPQKTRDLRMANVQKTVIKATVAVAEVTKELLQKKSSAAIIRKLTDSIALMGHATYELSLRRRDLMRPSINKELRSLCNQHIPVTDQLFGNDVQNSLKTIKECNKIANNCTQAQGSKHKRYNNGYKPF</sequence>